<evidence type="ECO:0000256" key="1">
    <source>
        <dbReference type="SAM" id="Phobius"/>
    </source>
</evidence>
<protein>
    <recommendedName>
        <fullName evidence="2">SGNH hydrolase-type esterase domain-containing protein</fullName>
    </recommendedName>
</protein>
<evidence type="ECO:0000313" key="3">
    <source>
        <dbReference type="EMBL" id="OQS02575.1"/>
    </source>
</evidence>
<comment type="caution">
    <text evidence="3">The sequence shown here is derived from an EMBL/GenBank/DDBJ whole genome shotgun (WGS) entry which is preliminary data.</text>
</comment>
<dbReference type="Gene3D" id="3.40.50.1110">
    <property type="entry name" value="SGNH hydrolase"/>
    <property type="match status" value="1"/>
</dbReference>
<keyword evidence="1" id="KW-1133">Transmembrane helix</keyword>
<accession>A0A1V9ZX31</accession>
<dbReference type="EMBL" id="JNBS01001111">
    <property type="protein sequence ID" value="OQS02575.1"/>
    <property type="molecule type" value="Genomic_DNA"/>
</dbReference>
<proteinExistence type="predicted"/>
<dbReference type="AlphaFoldDB" id="A0A1V9ZX31"/>
<dbReference type="Proteomes" id="UP000243217">
    <property type="component" value="Unassembled WGS sequence"/>
</dbReference>
<keyword evidence="1" id="KW-0812">Transmembrane</keyword>
<feature type="domain" description="SGNH hydrolase-type esterase" evidence="2">
    <location>
        <begin position="47"/>
        <end position="192"/>
    </location>
</feature>
<keyword evidence="4" id="KW-1185">Reference proteome</keyword>
<organism evidence="3 4">
    <name type="scientific">Thraustotheca clavata</name>
    <dbReference type="NCBI Taxonomy" id="74557"/>
    <lineage>
        <taxon>Eukaryota</taxon>
        <taxon>Sar</taxon>
        <taxon>Stramenopiles</taxon>
        <taxon>Oomycota</taxon>
        <taxon>Saprolegniomycetes</taxon>
        <taxon>Saprolegniales</taxon>
        <taxon>Achlyaceae</taxon>
        <taxon>Thraustotheca</taxon>
    </lineage>
</organism>
<dbReference type="InterPro" id="IPR036514">
    <property type="entry name" value="SGNH_hydro_sf"/>
</dbReference>
<feature type="transmembrane region" description="Helical" evidence="1">
    <location>
        <begin position="6"/>
        <end position="23"/>
    </location>
</feature>
<sequence>MHAPVLYVYVALRSYFAWIWLRFCRWVQQPRRAILPVSEYRHKIVIIGDGFAAGYGDYITMDTPGGLAKYLKSAMAKDNNIRHNWQIINRGIMGTDSSQWTPMADTKLFNDVFGQKEYRDADIVLVILGSMDAKRSPPIEPSETLRNLKSICDALTKKGKRVALGTLCHCDEAKQNDVHGTTNKLIRDYCTEDIKKLLKMQ</sequence>
<keyword evidence="1" id="KW-0472">Membrane</keyword>
<evidence type="ECO:0000259" key="2">
    <source>
        <dbReference type="Pfam" id="PF13472"/>
    </source>
</evidence>
<dbReference type="InterPro" id="IPR013830">
    <property type="entry name" value="SGNH_hydro"/>
</dbReference>
<evidence type="ECO:0000313" key="4">
    <source>
        <dbReference type="Proteomes" id="UP000243217"/>
    </source>
</evidence>
<name>A0A1V9ZX31_9STRA</name>
<reference evidence="3 4" key="1">
    <citation type="journal article" date="2014" name="Genome Biol. Evol.">
        <title>The secreted proteins of Achlya hypogyna and Thraustotheca clavata identify the ancestral oomycete secretome and reveal gene acquisitions by horizontal gene transfer.</title>
        <authorList>
            <person name="Misner I."/>
            <person name="Blouin N."/>
            <person name="Leonard G."/>
            <person name="Richards T.A."/>
            <person name="Lane C.E."/>
        </authorList>
    </citation>
    <scope>NUCLEOTIDE SEQUENCE [LARGE SCALE GENOMIC DNA]</scope>
    <source>
        <strain evidence="3 4">ATCC 34112</strain>
    </source>
</reference>
<dbReference type="Pfam" id="PF13472">
    <property type="entry name" value="Lipase_GDSL_2"/>
    <property type="match status" value="1"/>
</dbReference>
<dbReference type="SUPFAM" id="SSF52266">
    <property type="entry name" value="SGNH hydrolase"/>
    <property type="match status" value="1"/>
</dbReference>
<dbReference type="CDD" id="cd00229">
    <property type="entry name" value="SGNH_hydrolase"/>
    <property type="match status" value="1"/>
</dbReference>
<gene>
    <name evidence="3" type="ORF">THRCLA_05071</name>
</gene>
<dbReference type="OrthoDB" id="57748at2759"/>